<dbReference type="GO" id="GO:0005886">
    <property type="term" value="C:plasma membrane"/>
    <property type="evidence" value="ECO:0007669"/>
    <property type="project" value="UniProtKB-SubCell"/>
</dbReference>
<dbReference type="GO" id="GO:0009431">
    <property type="term" value="C:bacterial-type flagellum basal body, MS ring"/>
    <property type="evidence" value="ECO:0007669"/>
    <property type="project" value="InterPro"/>
</dbReference>
<keyword evidence="5 10" id="KW-0812">Transmembrane</keyword>
<feature type="domain" description="Flagellar M-ring N-terminal" evidence="11">
    <location>
        <begin position="47"/>
        <end position="221"/>
    </location>
</feature>
<accession>A0A221MDS5</accession>
<dbReference type="NCBIfam" id="TIGR00206">
    <property type="entry name" value="fliF"/>
    <property type="match status" value="1"/>
</dbReference>
<feature type="transmembrane region" description="Helical" evidence="10">
    <location>
        <begin position="447"/>
        <end position="468"/>
    </location>
</feature>
<reference evidence="13 14" key="1">
    <citation type="journal article" date="2003" name="Int. J. Syst. Evol. Microbiol.">
        <title>Virgibacillus carmonensis sp. nov., Virgibacillus necropolis sp. nov. and Virgibacillus picturae sp. nov., three novel species isolated from deteriorated mural paintings, transfer of the species of the genus salibacillus to Virgibacillus, as Virgibacillus marismortui comb. nov. and Virgibacillus salexigens comb. nov., and emended description of the genus Virgibacillus.</title>
        <authorList>
            <person name="Heyrman J."/>
            <person name="Logan N.A."/>
            <person name="Busse H.J."/>
            <person name="Balcaen A."/>
            <person name="Lebbe L."/>
            <person name="Rodriguez-Diaz M."/>
            <person name="Swings J."/>
            <person name="De Vos P."/>
        </authorList>
    </citation>
    <scope>NUCLEOTIDE SEQUENCE [LARGE SCALE GENOMIC DNA]</scope>
    <source>
        <strain evidence="13 14">LMG 19488</strain>
    </source>
</reference>
<comment type="subcellular location">
    <subcellularLocation>
        <location evidence="1 9">Bacterial flagellum basal body</location>
    </subcellularLocation>
    <subcellularLocation>
        <location evidence="2">Cell membrane</location>
        <topology evidence="2">Multi-pass membrane protein</topology>
    </subcellularLocation>
</comment>
<dbReference type="InterPro" id="IPR043427">
    <property type="entry name" value="YscJ/FliF"/>
</dbReference>
<protein>
    <recommendedName>
        <fullName evidence="9">Flagellar M-ring protein</fullName>
    </recommendedName>
</protein>
<evidence type="ECO:0000256" key="2">
    <source>
        <dbReference type="ARBA" id="ARBA00004651"/>
    </source>
</evidence>
<keyword evidence="14" id="KW-1185">Reference proteome</keyword>
<evidence type="ECO:0000313" key="14">
    <source>
        <dbReference type="Proteomes" id="UP000204391"/>
    </source>
</evidence>
<proteinExistence type="inferred from homology"/>
<dbReference type="GO" id="GO:0003774">
    <property type="term" value="F:cytoskeletal motor activity"/>
    <property type="evidence" value="ECO:0007669"/>
    <property type="project" value="InterPro"/>
</dbReference>
<keyword evidence="7 10" id="KW-0472">Membrane</keyword>
<dbReference type="PANTHER" id="PTHR30046">
    <property type="entry name" value="FLAGELLAR M-RING PROTEIN"/>
    <property type="match status" value="1"/>
</dbReference>
<evidence type="ECO:0000256" key="7">
    <source>
        <dbReference type="ARBA" id="ARBA00023136"/>
    </source>
</evidence>
<keyword evidence="13" id="KW-0966">Cell projection</keyword>
<keyword evidence="6 10" id="KW-1133">Transmembrane helix</keyword>
<keyword evidence="13" id="KW-0969">Cilium</keyword>
<evidence type="ECO:0000313" key="13">
    <source>
        <dbReference type="EMBL" id="ASN05729.1"/>
    </source>
</evidence>
<evidence type="ECO:0000256" key="6">
    <source>
        <dbReference type="ARBA" id="ARBA00022989"/>
    </source>
</evidence>
<keyword evidence="4" id="KW-1003">Cell membrane</keyword>
<evidence type="ECO:0000256" key="8">
    <source>
        <dbReference type="ARBA" id="ARBA00023143"/>
    </source>
</evidence>
<keyword evidence="13" id="KW-0282">Flagellum</keyword>
<sequence length="531" mass="59229">MKENMLKMRDSAKSFWMKRSKAQRVIFLGSIGIVVFLIIGLSLFSAKSNLVPLYSNLSLQEVGQIKAELDTRGIQYALEDSGTTITVPEAEVNNLLVDLAGQGIPSSGNIDYSFFSQNASWGITDNEFSMIKLDAMQTELANLIKGVQGIEDAKVMINMPKDPVFVSDTGQQASASIVVNTKPGHEFQGNQIETLYHLVSKAVPNLPPENIVIMNQYFEYFDQNTQNTGNNQDVYAYQQSVKKDIELDIRRRLQQMLGAMVGPENVIVSVTSDIDFTTENRVEEIVEPVDLETMEGLPISIETVHETYSGNPPIEGGVAGTGDEDIPGYQATENEDGEYELVKETINNEYNKIRKEIVESPYKIRDLGIQVAVDNVKSRDGDQVSYLSEPDITAVQEGISSILNSIVTTSVDAEYGDIQPEEKVSIVFQEFSDSTKLPEPTTPIIPLWMYIVGGILLLIIIVLVVMLIRNKKDVNEEVVEETTFTETSTELPEISQEKDSESVVRRKQLEKMAKDKPEEFAKLLRSWIAED</sequence>
<dbReference type="AlphaFoldDB" id="A0A221MDS5"/>
<dbReference type="RefSeq" id="WP_089532578.1">
    <property type="nucleotide sequence ID" value="NZ_CP022437.1"/>
</dbReference>
<dbReference type="InterPro" id="IPR000067">
    <property type="entry name" value="FlgMring_FliF"/>
</dbReference>
<name>A0A221MDS5_9BACI</name>
<gene>
    <name evidence="13" type="ORF">CFK40_12270</name>
</gene>
<evidence type="ECO:0000256" key="1">
    <source>
        <dbReference type="ARBA" id="ARBA00004117"/>
    </source>
</evidence>
<dbReference type="PRINTS" id="PR01009">
    <property type="entry name" value="FLGMRINGFLIF"/>
</dbReference>
<dbReference type="EMBL" id="CP022437">
    <property type="protein sequence ID" value="ASN05729.1"/>
    <property type="molecule type" value="Genomic_DNA"/>
</dbReference>
<dbReference type="InterPro" id="IPR045851">
    <property type="entry name" value="AMP-bd_C_sf"/>
</dbReference>
<evidence type="ECO:0000256" key="9">
    <source>
        <dbReference type="PIRNR" id="PIRNR004862"/>
    </source>
</evidence>
<comment type="similarity">
    <text evidence="3 9">Belongs to the FliF family.</text>
</comment>
<dbReference type="InterPro" id="IPR006182">
    <property type="entry name" value="FliF_N_dom"/>
</dbReference>
<evidence type="ECO:0000256" key="5">
    <source>
        <dbReference type="ARBA" id="ARBA00022692"/>
    </source>
</evidence>
<evidence type="ECO:0000259" key="12">
    <source>
        <dbReference type="Pfam" id="PF08345"/>
    </source>
</evidence>
<dbReference type="GO" id="GO:0071973">
    <property type="term" value="P:bacterial-type flagellum-dependent cell motility"/>
    <property type="evidence" value="ECO:0007669"/>
    <property type="project" value="InterPro"/>
</dbReference>
<evidence type="ECO:0000256" key="10">
    <source>
        <dbReference type="SAM" id="Phobius"/>
    </source>
</evidence>
<evidence type="ECO:0000259" key="11">
    <source>
        <dbReference type="Pfam" id="PF01514"/>
    </source>
</evidence>
<dbReference type="Pfam" id="PF01514">
    <property type="entry name" value="YscJ_FliF"/>
    <property type="match status" value="1"/>
</dbReference>
<dbReference type="PANTHER" id="PTHR30046:SF0">
    <property type="entry name" value="FLAGELLAR M-RING PROTEIN"/>
    <property type="match status" value="1"/>
</dbReference>
<comment type="function">
    <text evidence="9">The M ring may be actively involved in energy transduction.</text>
</comment>
<organism evidence="13 14">
    <name type="scientific">Virgibacillus necropolis</name>
    <dbReference type="NCBI Taxonomy" id="163877"/>
    <lineage>
        <taxon>Bacteria</taxon>
        <taxon>Bacillati</taxon>
        <taxon>Bacillota</taxon>
        <taxon>Bacilli</taxon>
        <taxon>Bacillales</taxon>
        <taxon>Bacillaceae</taxon>
        <taxon>Virgibacillus</taxon>
    </lineage>
</organism>
<dbReference type="Gene3D" id="3.30.300.30">
    <property type="match status" value="1"/>
</dbReference>
<dbReference type="KEGG" id="vne:CFK40_12270"/>
<dbReference type="PIRSF" id="PIRSF004862">
    <property type="entry name" value="FliF"/>
    <property type="match status" value="1"/>
</dbReference>
<evidence type="ECO:0000256" key="3">
    <source>
        <dbReference type="ARBA" id="ARBA00007971"/>
    </source>
</evidence>
<dbReference type="InterPro" id="IPR013556">
    <property type="entry name" value="Flag_M-ring_C"/>
</dbReference>
<keyword evidence="8 9" id="KW-0975">Bacterial flagellum</keyword>
<dbReference type="OrthoDB" id="9807026at2"/>
<dbReference type="Pfam" id="PF08345">
    <property type="entry name" value="YscJ_FliF_C"/>
    <property type="match status" value="1"/>
</dbReference>
<dbReference type="Proteomes" id="UP000204391">
    <property type="component" value="Chromosome"/>
</dbReference>
<evidence type="ECO:0000256" key="4">
    <source>
        <dbReference type="ARBA" id="ARBA00022475"/>
    </source>
</evidence>
<feature type="domain" description="Flagellar M-ring C-terminal" evidence="12">
    <location>
        <begin position="257"/>
        <end position="399"/>
    </location>
</feature>